<dbReference type="SMART" id="SM00895">
    <property type="entry name" value="FCD"/>
    <property type="match status" value="1"/>
</dbReference>
<protein>
    <submittedName>
        <fullName evidence="5">GntR family transcriptional regulator</fullName>
    </submittedName>
</protein>
<dbReference type="InterPro" id="IPR036390">
    <property type="entry name" value="WH_DNA-bd_sf"/>
</dbReference>
<dbReference type="GO" id="GO:0003677">
    <property type="term" value="F:DNA binding"/>
    <property type="evidence" value="ECO:0007669"/>
    <property type="project" value="UniProtKB-KW"/>
</dbReference>
<dbReference type="SUPFAM" id="SSF48008">
    <property type="entry name" value="GntR ligand-binding domain-like"/>
    <property type="match status" value="1"/>
</dbReference>
<dbReference type="InterPro" id="IPR000524">
    <property type="entry name" value="Tscrpt_reg_HTH_GntR"/>
</dbReference>
<name>W9GS62_9MICO</name>
<dbReference type="Pfam" id="PF00392">
    <property type="entry name" value="GntR"/>
    <property type="match status" value="1"/>
</dbReference>
<evidence type="ECO:0000259" key="4">
    <source>
        <dbReference type="PROSITE" id="PS50949"/>
    </source>
</evidence>
<keyword evidence="3" id="KW-0804">Transcription</keyword>
<comment type="caution">
    <text evidence="5">The sequence shown here is derived from an EMBL/GenBank/DDBJ whole genome shotgun (WGS) entry which is preliminary data.</text>
</comment>
<keyword evidence="2" id="KW-0238">DNA-binding</keyword>
<dbReference type="PANTHER" id="PTHR43537:SF49">
    <property type="entry name" value="TRANSCRIPTIONAL REGULATORY PROTEIN"/>
    <property type="match status" value="1"/>
</dbReference>
<proteinExistence type="predicted"/>
<feature type="domain" description="HTH gntR-type" evidence="4">
    <location>
        <begin position="1"/>
        <end position="65"/>
    </location>
</feature>
<dbReference type="AlphaFoldDB" id="W9GS62"/>
<dbReference type="InterPro" id="IPR036388">
    <property type="entry name" value="WH-like_DNA-bd_sf"/>
</dbReference>
<gene>
    <name evidence="5" type="ORF">N864_03485</name>
</gene>
<organism evidence="5 6">
    <name type="scientific">Intrasporangium chromatireducens Q5-1</name>
    <dbReference type="NCBI Taxonomy" id="584657"/>
    <lineage>
        <taxon>Bacteria</taxon>
        <taxon>Bacillati</taxon>
        <taxon>Actinomycetota</taxon>
        <taxon>Actinomycetes</taxon>
        <taxon>Micrococcales</taxon>
        <taxon>Intrasporangiaceae</taxon>
        <taxon>Intrasporangium</taxon>
    </lineage>
</organism>
<evidence type="ECO:0000256" key="3">
    <source>
        <dbReference type="ARBA" id="ARBA00023163"/>
    </source>
</evidence>
<dbReference type="PANTHER" id="PTHR43537">
    <property type="entry name" value="TRANSCRIPTIONAL REGULATOR, GNTR FAMILY"/>
    <property type="match status" value="1"/>
</dbReference>
<evidence type="ECO:0000256" key="1">
    <source>
        <dbReference type="ARBA" id="ARBA00023015"/>
    </source>
</evidence>
<dbReference type="Gene3D" id="1.10.10.10">
    <property type="entry name" value="Winged helix-like DNA-binding domain superfamily/Winged helix DNA-binding domain"/>
    <property type="match status" value="1"/>
</dbReference>
<dbReference type="Pfam" id="PF07729">
    <property type="entry name" value="FCD"/>
    <property type="match status" value="1"/>
</dbReference>
<evidence type="ECO:0000256" key="2">
    <source>
        <dbReference type="ARBA" id="ARBA00023125"/>
    </source>
</evidence>
<dbReference type="GO" id="GO:0003700">
    <property type="term" value="F:DNA-binding transcription factor activity"/>
    <property type="evidence" value="ECO:0007669"/>
    <property type="project" value="InterPro"/>
</dbReference>
<dbReference type="SMART" id="SM00345">
    <property type="entry name" value="HTH_GNTR"/>
    <property type="match status" value="1"/>
</dbReference>
<sequence length="221" mass="24036">MASDLAEQILGKQVQAGDRLGTKDELRERYGVASGTLNEAIRLLQTRGLVDLKPGPRGGIFVAAPPAHIRLSHLILALGDEALSVADEFEVRNALEVPIAVNAAKSAGSRDISRLRRLVDRMGKAGEDPAEYLRRNWELHEAIARLSPNELLRTIYVTLLDSARDAVRTVAPDEEFRASWRDNWQLHVDLVEAIASGDPARAVAAAEAHRPMSAMVPGLGS</sequence>
<keyword evidence="1" id="KW-0805">Transcription regulation</keyword>
<keyword evidence="6" id="KW-1185">Reference proteome</keyword>
<evidence type="ECO:0000313" key="6">
    <source>
        <dbReference type="Proteomes" id="UP000019494"/>
    </source>
</evidence>
<dbReference type="EMBL" id="AWQS01000007">
    <property type="protein sequence ID" value="EWT07653.1"/>
    <property type="molecule type" value="Genomic_DNA"/>
</dbReference>
<dbReference type="InterPro" id="IPR011711">
    <property type="entry name" value="GntR_C"/>
</dbReference>
<dbReference type="PROSITE" id="PS50949">
    <property type="entry name" value="HTH_GNTR"/>
    <property type="match status" value="1"/>
</dbReference>
<dbReference type="SUPFAM" id="SSF46785">
    <property type="entry name" value="Winged helix' DNA-binding domain"/>
    <property type="match status" value="1"/>
</dbReference>
<reference evidence="6" key="1">
    <citation type="submission" date="2013-08" db="EMBL/GenBank/DDBJ databases">
        <title>Intrasporangium oryzae NRRL B-24470.</title>
        <authorList>
            <person name="Liu H."/>
            <person name="Wang G."/>
        </authorList>
    </citation>
    <scope>NUCLEOTIDE SEQUENCE [LARGE SCALE GENOMIC DNA]</scope>
    <source>
        <strain evidence="6">Q5-1</strain>
    </source>
</reference>
<dbReference type="Proteomes" id="UP000019494">
    <property type="component" value="Unassembled WGS sequence"/>
</dbReference>
<dbReference type="RefSeq" id="WP_051518071.1">
    <property type="nucleotide sequence ID" value="NZ_AWQS01000007.1"/>
</dbReference>
<dbReference type="OrthoDB" id="3232242at2"/>
<dbReference type="InterPro" id="IPR008920">
    <property type="entry name" value="TF_FadR/GntR_C"/>
</dbReference>
<evidence type="ECO:0000313" key="5">
    <source>
        <dbReference type="EMBL" id="EWT07653.1"/>
    </source>
</evidence>
<accession>W9GS62</accession>
<dbReference type="Gene3D" id="1.20.120.530">
    <property type="entry name" value="GntR ligand-binding domain-like"/>
    <property type="match status" value="1"/>
</dbReference>